<sequence length="143" mass="15163">MFGKKKDTLEGSVAVSEPLKLTTIAVGTVLKGTVEVDGSLRVDGTIEGEVTCHKTMVLGPQGLIKGNVNSHSAILQGTLKGDIHIKDELVLKAGCDMQGDIYTGKLEVEPKARFNGTCNTVVEESKPQPKPAAQPQQPQNKGK</sequence>
<dbReference type="Proteomes" id="UP000095333">
    <property type="component" value="Unassembled WGS sequence"/>
</dbReference>
<dbReference type="PANTHER" id="PTHR35024">
    <property type="entry name" value="HYPOTHETICAL CYTOSOLIC PROTEIN"/>
    <property type="match status" value="1"/>
</dbReference>
<comment type="similarity">
    <text evidence="1">Belongs to the bactofilin family.</text>
</comment>
<organism evidence="3 4">
    <name type="scientific">Phocaeicola vulgatus</name>
    <name type="common">Bacteroides vulgatus</name>
    <dbReference type="NCBI Taxonomy" id="821"/>
    <lineage>
        <taxon>Bacteria</taxon>
        <taxon>Pseudomonadati</taxon>
        <taxon>Bacteroidota</taxon>
        <taxon>Bacteroidia</taxon>
        <taxon>Bacteroidales</taxon>
        <taxon>Bacteroidaceae</taxon>
        <taxon>Phocaeicola</taxon>
    </lineage>
</organism>
<evidence type="ECO:0000313" key="3">
    <source>
        <dbReference type="EMBL" id="CUO49893.1"/>
    </source>
</evidence>
<proteinExistence type="inferred from homology"/>
<dbReference type="InterPro" id="IPR007607">
    <property type="entry name" value="BacA/B"/>
</dbReference>
<dbReference type="EMBL" id="CYZI01000011">
    <property type="protein sequence ID" value="CUO49893.1"/>
    <property type="molecule type" value="Genomic_DNA"/>
</dbReference>
<dbReference type="PANTHER" id="PTHR35024:SF4">
    <property type="entry name" value="POLYMER-FORMING CYTOSKELETAL PROTEIN"/>
    <property type="match status" value="1"/>
</dbReference>
<accession>A0A174FI93</accession>
<gene>
    <name evidence="3" type="ORF">ERS852457_02124</name>
</gene>
<reference evidence="3 4" key="1">
    <citation type="submission" date="2015-09" db="EMBL/GenBank/DDBJ databases">
        <authorList>
            <consortium name="Pathogen Informatics"/>
        </authorList>
    </citation>
    <scope>NUCLEOTIDE SEQUENCE [LARGE SCALE GENOMIC DNA]</scope>
    <source>
        <strain evidence="3 4">2789STDY5834842</strain>
    </source>
</reference>
<evidence type="ECO:0000256" key="2">
    <source>
        <dbReference type="SAM" id="MobiDB-lite"/>
    </source>
</evidence>
<feature type="region of interest" description="Disordered" evidence="2">
    <location>
        <begin position="121"/>
        <end position="143"/>
    </location>
</feature>
<evidence type="ECO:0000313" key="4">
    <source>
        <dbReference type="Proteomes" id="UP000095333"/>
    </source>
</evidence>
<name>A0A174FI93_PHOVU</name>
<dbReference type="AlphaFoldDB" id="A0A174FI93"/>
<feature type="compositionally biased region" description="Low complexity" evidence="2">
    <location>
        <begin position="131"/>
        <end position="143"/>
    </location>
</feature>
<evidence type="ECO:0000256" key="1">
    <source>
        <dbReference type="ARBA" id="ARBA00044755"/>
    </source>
</evidence>
<dbReference type="Pfam" id="PF04519">
    <property type="entry name" value="Bactofilin"/>
    <property type="match status" value="1"/>
</dbReference>
<protein>
    <submittedName>
        <fullName evidence="3">Polymer-forming cytoskeletal</fullName>
    </submittedName>
</protein>
<dbReference type="RefSeq" id="WP_057250239.1">
    <property type="nucleotide sequence ID" value="NZ_CYZI01000011.1"/>
</dbReference>